<feature type="region of interest" description="Disordered" evidence="1">
    <location>
        <begin position="52"/>
        <end position="73"/>
    </location>
</feature>
<protein>
    <recommendedName>
        <fullName evidence="4">Myb-like domain-containing protein</fullName>
    </recommendedName>
</protein>
<feature type="region of interest" description="Disordered" evidence="1">
    <location>
        <begin position="1"/>
        <end position="35"/>
    </location>
</feature>
<dbReference type="EMBL" id="CCYA01000252">
    <property type="protein sequence ID" value="CEH15098.1"/>
    <property type="molecule type" value="Genomic_DNA"/>
</dbReference>
<keyword evidence="3" id="KW-1185">Reference proteome</keyword>
<proteinExistence type="predicted"/>
<dbReference type="OrthoDB" id="10470186at2759"/>
<reference evidence="2 3" key="1">
    <citation type="submission" date="2014-09" db="EMBL/GenBank/DDBJ databases">
        <authorList>
            <person name="Magalhaes I.L.F."/>
            <person name="Oliveira U."/>
            <person name="Santos F.R."/>
            <person name="Vidigal T.H.D.A."/>
            <person name="Brescovit A.D."/>
            <person name="Santos A.J."/>
        </authorList>
    </citation>
    <scope>NUCLEOTIDE SEQUENCE [LARGE SCALE GENOMIC DNA]</scope>
</reference>
<dbReference type="Proteomes" id="UP000054845">
    <property type="component" value="Unassembled WGS sequence"/>
</dbReference>
<dbReference type="AlphaFoldDB" id="A0A0N7L9Y7"/>
<feature type="compositionally biased region" description="Low complexity" evidence="1">
    <location>
        <begin position="8"/>
        <end position="23"/>
    </location>
</feature>
<evidence type="ECO:0000313" key="3">
    <source>
        <dbReference type="Proteomes" id="UP000054845"/>
    </source>
</evidence>
<evidence type="ECO:0008006" key="4">
    <source>
        <dbReference type="Google" id="ProtNLM"/>
    </source>
</evidence>
<accession>A0A0N7L9Y7</accession>
<evidence type="ECO:0000256" key="1">
    <source>
        <dbReference type="SAM" id="MobiDB-lite"/>
    </source>
</evidence>
<organism evidence="2 3">
    <name type="scientific">Ceraceosorus bombacis</name>
    <dbReference type="NCBI Taxonomy" id="401625"/>
    <lineage>
        <taxon>Eukaryota</taxon>
        <taxon>Fungi</taxon>
        <taxon>Dikarya</taxon>
        <taxon>Basidiomycota</taxon>
        <taxon>Ustilaginomycotina</taxon>
        <taxon>Exobasidiomycetes</taxon>
        <taxon>Ceraceosorales</taxon>
        <taxon>Ceraceosoraceae</taxon>
        <taxon>Ceraceosorus</taxon>
    </lineage>
</organism>
<evidence type="ECO:0000313" key="2">
    <source>
        <dbReference type="EMBL" id="CEH15098.1"/>
    </source>
</evidence>
<sequence>MAPKKRSSSPSLDRGSSSAPSSPKKGRAGASSWTDDQDRRLLLAYLAADGQAPPLSEAKKAAMASATQRSEEAVRQRWKKVVIPAVKKMIEQLEGKVVEEQDQGDE</sequence>
<name>A0A0N7L9Y7_9BASI</name>